<sequence>MTIRYVEGDIFADPERVLVHGCNAFGKMGAGFALQVKRLYPEAFRADRAAFESLDDRQAGLPLGSATWVRAADGRLIVNAVTQRDHGRAKGRVYVDYEAVRTVLRAIDARARSDGFEAVAFPLIGAGLAGGSWTILSQIIEAEARAFEPFVYLFDGIRPEP</sequence>
<dbReference type="InterPro" id="IPR050892">
    <property type="entry name" value="ADP-ribose_metab_enzymes"/>
</dbReference>
<dbReference type="SUPFAM" id="SSF52949">
    <property type="entry name" value="Macro domain-like"/>
    <property type="match status" value="1"/>
</dbReference>
<dbReference type="SMART" id="SM00506">
    <property type="entry name" value="A1pp"/>
    <property type="match status" value="1"/>
</dbReference>
<comment type="catalytic activity">
    <reaction evidence="1">
        <text>an N-(ADP-alpha-D-ribosyl)-thymidine in DNA + H2O = a thymidine in DNA + ADP-D-ribose</text>
        <dbReference type="Rhea" id="RHEA:71655"/>
        <dbReference type="Rhea" id="RHEA-COMP:13556"/>
        <dbReference type="Rhea" id="RHEA-COMP:18051"/>
        <dbReference type="ChEBI" id="CHEBI:15377"/>
        <dbReference type="ChEBI" id="CHEBI:57967"/>
        <dbReference type="ChEBI" id="CHEBI:137386"/>
        <dbReference type="ChEBI" id="CHEBI:191199"/>
    </reaction>
    <physiologicalReaction direction="left-to-right" evidence="1">
        <dbReference type="Rhea" id="RHEA:71656"/>
    </physiologicalReaction>
</comment>
<gene>
    <name evidence="3" type="ORF">LNAOJCKE_2714</name>
</gene>
<dbReference type="Gene3D" id="3.40.220.10">
    <property type="entry name" value="Leucine Aminopeptidase, subunit E, domain 1"/>
    <property type="match status" value="1"/>
</dbReference>
<dbReference type="InterPro" id="IPR002589">
    <property type="entry name" value="Macro_dom"/>
</dbReference>
<dbReference type="RefSeq" id="WP_238224891.1">
    <property type="nucleotide sequence ID" value="NZ_BAAADH010000044.1"/>
</dbReference>
<proteinExistence type="predicted"/>
<dbReference type="PANTHER" id="PTHR12521:SF0">
    <property type="entry name" value="ADP-RIBOSE GLYCOHYDROLASE OARD1"/>
    <property type="match status" value="1"/>
</dbReference>
<evidence type="ECO:0000313" key="3">
    <source>
        <dbReference type="EMBL" id="GJE65503.1"/>
    </source>
</evidence>
<reference evidence="3" key="2">
    <citation type="submission" date="2021-08" db="EMBL/GenBank/DDBJ databases">
        <authorList>
            <person name="Tani A."/>
            <person name="Ola A."/>
            <person name="Ogura Y."/>
            <person name="Katsura K."/>
            <person name="Hayashi T."/>
        </authorList>
    </citation>
    <scope>NUCLEOTIDE SEQUENCE</scope>
    <source>
        <strain evidence="3">NBRC 15686</strain>
    </source>
</reference>
<evidence type="ECO:0000256" key="1">
    <source>
        <dbReference type="ARBA" id="ARBA00035885"/>
    </source>
</evidence>
<reference evidence="3" key="1">
    <citation type="journal article" date="2021" name="Front. Microbiol.">
        <title>Comprehensive Comparative Genomics and Phenotyping of Methylobacterium Species.</title>
        <authorList>
            <person name="Alessa O."/>
            <person name="Ogura Y."/>
            <person name="Fujitani Y."/>
            <person name="Takami H."/>
            <person name="Hayashi T."/>
            <person name="Sahin N."/>
            <person name="Tani A."/>
        </authorList>
    </citation>
    <scope>NUCLEOTIDE SEQUENCE</scope>
    <source>
        <strain evidence="3">NBRC 15686</strain>
    </source>
</reference>
<dbReference type="InterPro" id="IPR043472">
    <property type="entry name" value="Macro_dom-like"/>
</dbReference>
<dbReference type="EMBL" id="BPRC01000008">
    <property type="protein sequence ID" value="GJE65503.1"/>
    <property type="molecule type" value="Genomic_DNA"/>
</dbReference>
<feature type="domain" description="Macro" evidence="2">
    <location>
        <begin position="1"/>
        <end position="161"/>
    </location>
</feature>
<keyword evidence="4" id="KW-1185">Reference proteome</keyword>
<protein>
    <recommendedName>
        <fullName evidence="2">Macro domain-containing protein</fullName>
    </recommendedName>
</protein>
<accession>A0ABQ4UDZ3</accession>
<dbReference type="PROSITE" id="PS51154">
    <property type="entry name" value="MACRO"/>
    <property type="match status" value="1"/>
</dbReference>
<organism evidence="3 4">
    <name type="scientific">Methylorubrum aminovorans</name>
    <dbReference type="NCBI Taxonomy" id="269069"/>
    <lineage>
        <taxon>Bacteria</taxon>
        <taxon>Pseudomonadati</taxon>
        <taxon>Pseudomonadota</taxon>
        <taxon>Alphaproteobacteria</taxon>
        <taxon>Hyphomicrobiales</taxon>
        <taxon>Methylobacteriaceae</taxon>
        <taxon>Methylorubrum</taxon>
    </lineage>
</organism>
<evidence type="ECO:0000313" key="4">
    <source>
        <dbReference type="Proteomes" id="UP001055039"/>
    </source>
</evidence>
<dbReference type="Pfam" id="PF01661">
    <property type="entry name" value="Macro"/>
    <property type="match status" value="1"/>
</dbReference>
<dbReference type="PANTHER" id="PTHR12521">
    <property type="entry name" value="PROTEIN C6ORF130"/>
    <property type="match status" value="1"/>
</dbReference>
<name>A0ABQ4UDZ3_9HYPH</name>
<evidence type="ECO:0000259" key="2">
    <source>
        <dbReference type="PROSITE" id="PS51154"/>
    </source>
</evidence>
<comment type="caution">
    <text evidence="3">The sequence shown here is derived from an EMBL/GenBank/DDBJ whole genome shotgun (WGS) entry which is preliminary data.</text>
</comment>
<dbReference type="Proteomes" id="UP001055039">
    <property type="component" value="Unassembled WGS sequence"/>
</dbReference>